<gene>
    <name evidence="7" type="ORF">ABUE30_13025</name>
</gene>
<keyword evidence="6" id="KW-0472">Membrane</keyword>
<keyword evidence="4" id="KW-0812">Transmembrane</keyword>
<dbReference type="PANTHER" id="PTHR43663:SF1">
    <property type="entry name" value="CHROMATE TRANSPORTER"/>
    <property type="match status" value="1"/>
</dbReference>
<reference evidence="7 8" key="1">
    <citation type="journal article" date="2013" name="Int. J. Syst. Evol. Microbiol.">
        <title>Celerinatantimonas yamalensis sp. nov., a cold-adapted diazotrophic bacterium from a cold permafrost brine.</title>
        <authorList>
            <person name="Shcherbakova V."/>
            <person name="Chuvilskaya N."/>
            <person name="Rivkina E."/>
            <person name="Demidov N."/>
            <person name="Uchaeva V."/>
            <person name="Suetin S."/>
            <person name="Suzina N."/>
            <person name="Gilichinsky D."/>
        </authorList>
    </citation>
    <scope>NUCLEOTIDE SEQUENCE [LARGE SCALE GENOMIC DNA]</scope>
    <source>
        <strain evidence="7 8">C7</strain>
    </source>
</reference>
<evidence type="ECO:0000256" key="4">
    <source>
        <dbReference type="ARBA" id="ARBA00022692"/>
    </source>
</evidence>
<comment type="subcellular location">
    <subcellularLocation>
        <location evidence="1">Cell membrane</location>
        <topology evidence="1">Multi-pass membrane protein</topology>
    </subcellularLocation>
</comment>
<accession>A0ABW9G8W2</accession>
<organism evidence="7 8">
    <name type="scientific">Celerinatantimonas yamalensis</name>
    <dbReference type="NCBI Taxonomy" id="559956"/>
    <lineage>
        <taxon>Bacteria</taxon>
        <taxon>Pseudomonadati</taxon>
        <taxon>Pseudomonadota</taxon>
        <taxon>Gammaproteobacteria</taxon>
        <taxon>Celerinatantimonadaceae</taxon>
        <taxon>Celerinatantimonas</taxon>
    </lineage>
</organism>
<dbReference type="PANTHER" id="PTHR43663">
    <property type="entry name" value="CHROMATE TRANSPORT PROTEIN-RELATED"/>
    <property type="match status" value="1"/>
</dbReference>
<dbReference type="InterPro" id="IPR052518">
    <property type="entry name" value="CHR_Transporter"/>
</dbReference>
<evidence type="ECO:0000256" key="1">
    <source>
        <dbReference type="ARBA" id="ARBA00004651"/>
    </source>
</evidence>
<dbReference type="Proteomes" id="UP001629953">
    <property type="component" value="Unassembled WGS sequence"/>
</dbReference>
<dbReference type="InterPro" id="IPR003370">
    <property type="entry name" value="Chromate_transpt"/>
</dbReference>
<evidence type="ECO:0000256" key="2">
    <source>
        <dbReference type="ARBA" id="ARBA00005262"/>
    </source>
</evidence>
<evidence type="ECO:0000256" key="3">
    <source>
        <dbReference type="ARBA" id="ARBA00022475"/>
    </source>
</evidence>
<comment type="caution">
    <text evidence="7">The sequence shown here is derived from an EMBL/GenBank/DDBJ whole genome shotgun (WGS) entry which is preliminary data.</text>
</comment>
<name>A0ABW9G8W2_9GAMM</name>
<keyword evidence="3" id="KW-1003">Cell membrane</keyword>
<evidence type="ECO:0000313" key="8">
    <source>
        <dbReference type="Proteomes" id="UP001629953"/>
    </source>
</evidence>
<keyword evidence="8" id="KW-1185">Reference proteome</keyword>
<comment type="similarity">
    <text evidence="2">Belongs to the chromate ion transporter (CHR) (TC 2.A.51) family.</text>
</comment>
<sequence length="173" mass="19161">MILMISLALVFAQLSLMAFGGGNTILPEMQHQVVQVHHWLTAQQFSTLFAMAQAAPGPNMMIVPLIGWQVAGIKGLMVTSAAKFIPSSCLTLLTQHFWQRFQYAPWRTRLQQALKPVTVGLVFASAILIAKPNASHWQLIIIMMLVTKLSYRYQMHPLWLLAGGSMAGVLCLS</sequence>
<protein>
    <submittedName>
        <fullName evidence="7">Chromate transporter</fullName>
    </submittedName>
</protein>
<dbReference type="RefSeq" id="WP_408624227.1">
    <property type="nucleotide sequence ID" value="NZ_JBEQCT010000006.1"/>
</dbReference>
<proteinExistence type="inferred from homology"/>
<evidence type="ECO:0000256" key="5">
    <source>
        <dbReference type="ARBA" id="ARBA00022989"/>
    </source>
</evidence>
<dbReference type="Pfam" id="PF02417">
    <property type="entry name" value="Chromate_transp"/>
    <property type="match status" value="1"/>
</dbReference>
<dbReference type="EMBL" id="JBEQCT010000006">
    <property type="protein sequence ID" value="MFM2485967.1"/>
    <property type="molecule type" value="Genomic_DNA"/>
</dbReference>
<keyword evidence="5" id="KW-1133">Transmembrane helix</keyword>
<evidence type="ECO:0000313" key="7">
    <source>
        <dbReference type="EMBL" id="MFM2485967.1"/>
    </source>
</evidence>
<evidence type="ECO:0000256" key="6">
    <source>
        <dbReference type="ARBA" id="ARBA00023136"/>
    </source>
</evidence>